<protein>
    <submittedName>
        <fullName evidence="2">Uncharacterized protein</fullName>
    </submittedName>
</protein>
<gene>
    <name evidence="2" type="ORF">BHS09_25390</name>
</gene>
<evidence type="ECO:0000313" key="3">
    <source>
        <dbReference type="Proteomes" id="UP000320179"/>
    </source>
</evidence>
<feature type="transmembrane region" description="Helical" evidence="1">
    <location>
        <begin position="35"/>
        <end position="56"/>
    </location>
</feature>
<keyword evidence="1" id="KW-0812">Transmembrane</keyword>
<dbReference type="AlphaFoldDB" id="A0AAE6KU54"/>
<dbReference type="EMBL" id="CP017174">
    <property type="protein sequence ID" value="QDE70042.1"/>
    <property type="molecule type" value="Genomic_DNA"/>
</dbReference>
<keyword evidence="1" id="KW-0472">Membrane</keyword>
<organism evidence="2 3">
    <name type="scientific">Myxococcus xanthus</name>
    <dbReference type="NCBI Taxonomy" id="34"/>
    <lineage>
        <taxon>Bacteria</taxon>
        <taxon>Pseudomonadati</taxon>
        <taxon>Myxococcota</taxon>
        <taxon>Myxococcia</taxon>
        <taxon>Myxococcales</taxon>
        <taxon>Cystobacterineae</taxon>
        <taxon>Myxococcaceae</taxon>
        <taxon>Myxococcus</taxon>
    </lineage>
</organism>
<evidence type="ECO:0000256" key="1">
    <source>
        <dbReference type="SAM" id="Phobius"/>
    </source>
</evidence>
<dbReference type="Proteomes" id="UP000320179">
    <property type="component" value="Chromosome"/>
</dbReference>
<accession>A0AAE6KU54</accession>
<keyword evidence="1" id="KW-1133">Transmembrane helix</keyword>
<proteinExistence type="predicted"/>
<name>A0AAE6KU54_MYXXA</name>
<sequence length="140" mass="15884">MEFIKQGMLLAGAVFVFTVSFIKDLLDCSPVQNKFLVAMSWGAMAVSLLGGLGHLAGWDRFYIRYRDDFHALNEFDSTLSLTLDATTKETLRRITQQKIDKIKQLRTRITLARRTAMAAQLLGFAVGIITIAIFYYQNLR</sequence>
<feature type="transmembrane region" description="Helical" evidence="1">
    <location>
        <begin position="7"/>
        <end position="23"/>
    </location>
</feature>
<reference evidence="2 3" key="1">
    <citation type="journal article" date="2019" name="Science">
        <title>Social genes are selection hotspots in kin groups of a soil microbe.</title>
        <authorList>
            <person name="Wielgoss S."/>
            <person name="Wolfensberger R."/>
            <person name="Sun L."/>
            <person name="Fiegna F."/>
            <person name="Velicer G.J."/>
        </authorList>
    </citation>
    <scope>NUCLEOTIDE SEQUENCE [LARGE SCALE GENOMIC DNA]</scope>
    <source>
        <strain evidence="2 3">MC3.5.9c15</strain>
    </source>
</reference>
<evidence type="ECO:0000313" key="2">
    <source>
        <dbReference type="EMBL" id="QDE70042.1"/>
    </source>
</evidence>
<feature type="transmembrane region" description="Helical" evidence="1">
    <location>
        <begin position="116"/>
        <end position="136"/>
    </location>
</feature>